<gene>
    <name evidence="1" type="ORF">ZEAMMB73_Zm00001d012238</name>
</gene>
<reference evidence="1" key="1">
    <citation type="submission" date="2015-12" db="EMBL/GenBank/DDBJ databases">
        <title>Update maize B73 reference genome by single molecule sequencing technologies.</title>
        <authorList>
            <consortium name="Maize Genome Sequencing Project"/>
            <person name="Ware D."/>
        </authorList>
    </citation>
    <scope>NUCLEOTIDE SEQUENCE</scope>
    <source>
        <tissue evidence="1">Seedling</tissue>
    </source>
</reference>
<dbReference type="EMBL" id="CM000784">
    <property type="protein sequence ID" value="AQK99164.1"/>
    <property type="molecule type" value="Genomic_DNA"/>
</dbReference>
<evidence type="ECO:0000313" key="1">
    <source>
        <dbReference type="EMBL" id="AQK99164.1"/>
    </source>
</evidence>
<dbReference type="AlphaFoldDB" id="A0A1D6G7P5"/>
<name>A0A1D6G7P5_MAIZE</name>
<organism evidence="1">
    <name type="scientific">Zea mays</name>
    <name type="common">Maize</name>
    <dbReference type="NCBI Taxonomy" id="4577"/>
    <lineage>
        <taxon>Eukaryota</taxon>
        <taxon>Viridiplantae</taxon>
        <taxon>Streptophyta</taxon>
        <taxon>Embryophyta</taxon>
        <taxon>Tracheophyta</taxon>
        <taxon>Spermatophyta</taxon>
        <taxon>Magnoliopsida</taxon>
        <taxon>Liliopsida</taxon>
        <taxon>Poales</taxon>
        <taxon>Poaceae</taxon>
        <taxon>PACMAD clade</taxon>
        <taxon>Panicoideae</taxon>
        <taxon>Andropogonodae</taxon>
        <taxon>Andropogoneae</taxon>
        <taxon>Tripsacinae</taxon>
        <taxon>Zea</taxon>
    </lineage>
</organism>
<sequence length="86" mass="9975">MEKKLDQGEKHPFDFILKKEAPPNLANRQDPYTFTLLWQPRNHLPCFNHGGGHITMQHHGLNPDGELRTGVLNHCAIRYQCLHHSK</sequence>
<protein>
    <submittedName>
        <fullName evidence="1">RNA-binding (RRM/RBD/RNP motifs) family protein</fullName>
    </submittedName>
</protein>
<accession>A0A1D6G7P5</accession>
<proteinExistence type="predicted"/>